<keyword evidence="2" id="KW-0812">Transmembrane</keyword>
<keyword evidence="4" id="KW-1185">Reference proteome</keyword>
<feature type="transmembrane region" description="Helical" evidence="2">
    <location>
        <begin position="29"/>
        <end position="48"/>
    </location>
</feature>
<evidence type="ECO:0000256" key="1">
    <source>
        <dbReference type="SAM" id="MobiDB-lite"/>
    </source>
</evidence>
<name>A0A448ZGB3_9STRA</name>
<dbReference type="AlphaFoldDB" id="A0A448ZGB3"/>
<gene>
    <name evidence="3" type="ORF">PSNMU_V1.4_AUG-EV-PASAV3_0079750</name>
</gene>
<keyword evidence="2" id="KW-0472">Membrane</keyword>
<reference evidence="3 4" key="1">
    <citation type="submission" date="2019-01" db="EMBL/GenBank/DDBJ databases">
        <authorList>
            <person name="Ferrante I. M."/>
        </authorList>
    </citation>
    <scope>NUCLEOTIDE SEQUENCE [LARGE SCALE GENOMIC DNA]</scope>
    <source>
        <strain evidence="3 4">B856</strain>
    </source>
</reference>
<evidence type="ECO:0000313" key="3">
    <source>
        <dbReference type="EMBL" id="VEU41072.1"/>
    </source>
</evidence>
<sequence>MGKRRSRIPPRFSAPANEKKKSKIRAGRLIRGLIIVSLTSVTYFIYFLSLMDYSDISGSYHPIADALGYLDANQKQVQVIEEKLKETHIGKNSKIPGAKQIGKQIENNPKINEDKQAEKTMDDEENQMKKIMVKVGGEDIEIPSAQTLLTSKPPFEDSDVITLFPADSKEKLLIKAPNTVVTGYFRVKSKYHSSEYDGWMRNMLSLQDAMVVFTEPDLVDQIKELRSHAVNRTIIVPVTMDDLPIGRLYSETFWKDQLDRDPEQRIHRSYQLFWIWLSKSWCVTQAIRLNVFDSDLFVWSDIGCFRNKKYNSKTLVLHRENVPDHEMLQMAHHVPNPPSEVLFNDKYKKPANFYHSGSQFVGYKDAWLTFHKYFLETIDRFLKKNMIIVEDQAVLQSVCLSHPEICAYVPFKLVNDNHYFGLRHVLHYGGNLEYWRYKPNIGSR</sequence>
<accession>A0A448ZGB3</accession>
<proteinExistence type="predicted"/>
<dbReference type="Proteomes" id="UP000291116">
    <property type="component" value="Unassembled WGS sequence"/>
</dbReference>
<keyword evidence="2" id="KW-1133">Transmembrane helix</keyword>
<dbReference type="EMBL" id="CAACVS010000330">
    <property type="protein sequence ID" value="VEU41072.1"/>
    <property type="molecule type" value="Genomic_DNA"/>
</dbReference>
<organism evidence="3 4">
    <name type="scientific">Pseudo-nitzschia multistriata</name>
    <dbReference type="NCBI Taxonomy" id="183589"/>
    <lineage>
        <taxon>Eukaryota</taxon>
        <taxon>Sar</taxon>
        <taxon>Stramenopiles</taxon>
        <taxon>Ochrophyta</taxon>
        <taxon>Bacillariophyta</taxon>
        <taxon>Bacillariophyceae</taxon>
        <taxon>Bacillariophycidae</taxon>
        <taxon>Bacillariales</taxon>
        <taxon>Bacillariaceae</taxon>
        <taxon>Pseudo-nitzschia</taxon>
    </lineage>
</organism>
<dbReference type="Pfam" id="PF09612">
    <property type="entry name" value="HtrL_YibB"/>
    <property type="match status" value="1"/>
</dbReference>
<feature type="compositionally biased region" description="Basic and acidic residues" evidence="1">
    <location>
        <begin position="111"/>
        <end position="120"/>
    </location>
</feature>
<protein>
    <submittedName>
        <fullName evidence="3">Uncharacterized protein</fullName>
    </submittedName>
</protein>
<dbReference type="OrthoDB" id="411632at2759"/>
<dbReference type="InterPro" id="IPR011735">
    <property type="entry name" value="WlaTC/HtrL_glycosyltransf"/>
</dbReference>
<evidence type="ECO:0000256" key="2">
    <source>
        <dbReference type="SAM" id="Phobius"/>
    </source>
</evidence>
<feature type="region of interest" description="Disordered" evidence="1">
    <location>
        <begin position="93"/>
        <end position="122"/>
    </location>
</feature>
<evidence type="ECO:0000313" key="4">
    <source>
        <dbReference type="Proteomes" id="UP000291116"/>
    </source>
</evidence>